<keyword evidence="2" id="KW-0472">Membrane</keyword>
<keyword evidence="2" id="KW-1133">Transmembrane helix</keyword>
<evidence type="ECO:0000256" key="2">
    <source>
        <dbReference type="SAM" id="Phobius"/>
    </source>
</evidence>
<keyword evidence="2" id="KW-0812">Transmembrane</keyword>
<dbReference type="AlphaFoldDB" id="A0A8H4V8W7"/>
<reference evidence="3 4" key="1">
    <citation type="journal article" date="2020" name="Genome Biol. Evol.">
        <title>A new high-quality draft genome assembly of the Chinese cordyceps Ophiocordyceps sinensis.</title>
        <authorList>
            <person name="Shu R."/>
            <person name="Zhang J."/>
            <person name="Meng Q."/>
            <person name="Zhang H."/>
            <person name="Zhou G."/>
            <person name="Li M."/>
            <person name="Wu P."/>
            <person name="Zhao Y."/>
            <person name="Chen C."/>
            <person name="Qin Q."/>
        </authorList>
    </citation>
    <scope>NUCLEOTIDE SEQUENCE [LARGE SCALE GENOMIC DNA]</scope>
    <source>
        <strain evidence="3 4">IOZ07</strain>
    </source>
</reference>
<protein>
    <submittedName>
        <fullName evidence="3">Uncharacterized protein</fullName>
    </submittedName>
</protein>
<feature type="region of interest" description="Disordered" evidence="1">
    <location>
        <begin position="1"/>
        <end position="24"/>
    </location>
</feature>
<feature type="transmembrane region" description="Helical" evidence="2">
    <location>
        <begin position="96"/>
        <end position="114"/>
    </location>
</feature>
<evidence type="ECO:0000313" key="4">
    <source>
        <dbReference type="Proteomes" id="UP000557566"/>
    </source>
</evidence>
<organism evidence="3 4">
    <name type="scientific">Ophiocordyceps sinensis</name>
    <dbReference type="NCBI Taxonomy" id="72228"/>
    <lineage>
        <taxon>Eukaryota</taxon>
        <taxon>Fungi</taxon>
        <taxon>Dikarya</taxon>
        <taxon>Ascomycota</taxon>
        <taxon>Pezizomycotina</taxon>
        <taxon>Sordariomycetes</taxon>
        <taxon>Hypocreomycetidae</taxon>
        <taxon>Hypocreales</taxon>
        <taxon>Ophiocordycipitaceae</taxon>
        <taxon>Ophiocordyceps</taxon>
    </lineage>
</organism>
<gene>
    <name evidence="3" type="ORF">G6O67_001393</name>
</gene>
<feature type="transmembrane region" description="Helical" evidence="2">
    <location>
        <begin position="66"/>
        <end position="90"/>
    </location>
</feature>
<evidence type="ECO:0000256" key="1">
    <source>
        <dbReference type="SAM" id="MobiDB-lite"/>
    </source>
</evidence>
<comment type="caution">
    <text evidence="3">The sequence shown here is derived from an EMBL/GenBank/DDBJ whole genome shotgun (WGS) entry which is preliminary data.</text>
</comment>
<name>A0A8H4V8W7_9HYPO</name>
<proteinExistence type="predicted"/>
<accession>A0A8H4V8W7</accession>
<sequence>MPKTGDWFLDAGDTPVMKSKGLPPPIPPPLRGGGVGIWASDDVDVFGSAGGCGERGLAVDASEARLLVGSATMLVGIATMLVGIATMLVVGVVPEMLVVGVVLEMLVVGVMLGGNKLSVADIDRDVVTITELSGLDPVPHRTEERRPFCA</sequence>
<dbReference type="Proteomes" id="UP000557566">
    <property type="component" value="Unassembled WGS sequence"/>
</dbReference>
<evidence type="ECO:0000313" key="3">
    <source>
        <dbReference type="EMBL" id="KAF4512224.1"/>
    </source>
</evidence>
<dbReference type="EMBL" id="JAAVMX010000002">
    <property type="protein sequence ID" value="KAF4512224.1"/>
    <property type="molecule type" value="Genomic_DNA"/>
</dbReference>
<keyword evidence="4" id="KW-1185">Reference proteome</keyword>